<comment type="caution">
    <text evidence="2">The sequence shown here is derived from an EMBL/GenBank/DDBJ whole genome shotgun (WGS) entry which is preliminary data.</text>
</comment>
<dbReference type="RefSeq" id="WP_143920587.1">
    <property type="nucleotide sequence ID" value="NZ_VLTK01000001.1"/>
</dbReference>
<keyword evidence="1" id="KW-0472">Membrane</keyword>
<reference evidence="2 3" key="1">
    <citation type="submission" date="2019-07" db="EMBL/GenBank/DDBJ databases">
        <title>Draft genome sequence of Brevibacterium aurantiacum XU54 isolated from Xinjiang China.</title>
        <authorList>
            <person name="Xu X."/>
        </authorList>
    </citation>
    <scope>NUCLEOTIDE SEQUENCE [LARGE SCALE GENOMIC DNA]</scope>
    <source>
        <strain evidence="2 3">XU54</strain>
    </source>
</reference>
<evidence type="ECO:0000256" key="1">
    <source>
        <dbReference type="SAM" id="Phobius"/>
    </source>
</evidence>
<gene>
    <name evidence="2" type="ORF">FO013_00820</name>
</gene>
<accession>A0A556CQ25</accession>
<protein>
    <submittedName>
        <fullName evidence="2">Uncharacterized protein</fullName>
    </submittedName>
</protein>
<keyword evidence="1" id="KW-1133">Transmembrane helix</keyword>
<proteinExistence type="predicted"/>
<keyword evidence="3" id="KW-1185">Reference proteome</keyword>
<evidence type="ECO:0000313" key="2">
    <source>
        <dbReference type="EMBL" id="TSI19541.1"/>
    </source>
</evidence>
<dbReference type="EMBL" id="VLTK01000001">
    <property type="protein sequence ID" value="TSI19541.1"/>
    <property type="molecule type" value="Genomic_DNA"/>
</dbReference>
<feature type="transmembrane region" description="Helical" evidence="1">
    <location>
        <begin position="92"/>
        <end position="114"/>
    </location>
</feature>
<feature type="transmembrane region" description="Helical" evidence="1">
    <location>
        <begin position="9"/>
        <end position="30"/>
    </location>
</feature>
<dbReference type="AlphaFoldDB" id="A0A556CQ25"/>
<keyword evidence="1" id="KW-0812">Transmembrane</keyword>
<evidence type="ECO:0000313" key="3">
    <source>
        <dbReference type="Proteomes" id="UP000316406"/>
    </source>
</evidence>
<feature type="transmembrane region" description="Helical" evidence="1">
    <location>
        <begin position="36"/>
        <end position="59"/>
    </location>
</feature>
<dbReference type="Proteomes" id="UP000316406">
    <property type="component" value="Unassembled WGS sequence"/>
</dbReference>
<name>A0A556CQ25_BREAU</name>
<dbReference type="OrthoDB" id="4950602at2"/>
<sequence length="159" mass="16545">MTVALRTSLVLVGIGIASYGAVLVLARFGLDQIIGLAIWLAAAVVLHDFILVPIVTLIARFAFGQKTSSLAGSGSAESGSDFRPNPGSRRLAIVRALLVSASLISVVVVPEIVALGRGVANPTILPGDYAHNLLWLWAFVLAAVVAVLGIGLIAARLRR</sequence>
<organism evidence="2 3">
    <name type="scientific">Brevibacterium aurantiacum</name>
    <dbReference type="NCBI Taxonomy" id="273384"/>
    <lineage>
        <taxon>Bacteria</taxon>
        <taxon>Bacillati</taxon>
        <taxon>Actinomycetota</taxon>
        <taxon>Actinomycetes</taxon>
        <taxon>Micrococcales</taxon>
        <taxon>Brevibacteriaceae</taxon>
        <taxon>Brevibacterium</taxon>
    </lineage>
</organism>
<feature type="transmembrane region" description="Helical" evidence="1">
    <location>
        <begin position="134"/>
        <end position="155"/>
    </location>
</feature>